<accession>A0A1V4A948</accession>
<feature type="region of interest" description="Disordered" evidence="1">
    <location>
        <begin position="67"/>
        <end position="93"/>
    </location>
</feature>
<evidence type="ECO:0000256" key="1">
    <source>
        <dbReference type="SAM" id="MobiDB-lite"/>
    </source>
</evidence>
<gene>
    <name evidence="3" type="ORF">B1H18_15365</name>
</gene>
<dbReference type="AlphaFoldDB" id="A0A1V4A948"/>
<comment type="caution">
    <text evidence="3">The sequence shown here is derived from an EMBL/GenBank/DDBJ whole genome shotgun (WGS) entry which is preliminary data.</text>
</comment>
<sequence length="93" mass="10087">MRATCLHLAVTWTGRLLCWTLATAMASAALQAVVHPTVAWWGAVWLMPWGLVPALALCWAVFRALEKSSPDGPRDDPDSTSFDQSPDAYDTAA</sequence>
<feature type="transmembrane region" description="Helical" evidence="2">
    <location>
        <begin position="38"/>
        <end position="62"/>
    </location>
</feature>
<keyword evidence="2" id="KW-1133">Transmembrane helix</keyword>
<keyword evidence="4" id="KW-1185">Reference proteome</keyword>
<proteinExistence type="predicted"/>
<evidence type="ECO:0000313" key="4">
    <source>
        <dbReference type="Proteomes" id="UP000190539"/>
    </source>
</evidence>
<feature type="compositionally biased region" description="Basic and acidic residues" evidence="1">
    <location>
        <begin position="67"/>
        <end position="77"/>
    </location>
</feature>
<keyword evidence="2" id="KW-0812">Transmembrane</keyword>
<dbReference type="Proteomes" id="UP000190539">
    <property type="component" value="Unassembled WGS sequence"/>
</dbReference>
<keyword evidence="2" id="KW-0472">Membrane</keyword>
<protein>
    <submittedName>
        <fullName evidence="3">Uncharacterized protein</fullName>
    </submittedName>
</protein>
<name>A0A1V4A948_9ACTN</name>
<evidence type="ECO:0000313" key="3">
    <source>
        <dbReference type="EMBL" id="OON78760.1"/>
    </source>
</evidence>
<dbReference type="RefSeq" id="WP_077968617.1">
    <property type="nucleotide sequence ID" value="NZ_CP045178.1"/>
</dbReference>
<evidence type="ECO:0000256" key="2">
    <source>
        <dbReference type="SAM" id="Phobius"/>
    </source>
</evidence>
<reference evidence="3 4" key="1">
    <citation type="submission" date="2017-02" db="EMBL/GenBank/DDBJ databases">
        <title>Draft Genome Sequence of Streptomyces tsukubaensis F601, a Producer of the immunosuppressant tacrolimus FK506.</title>
        <authorList>
            <person name="Zong G."/>
            <person name="Zhong C."/>
            <person name="Fu J."/>
            <person name="Qin R."/>
            <person name="Cao G."/>
        </authorList>
    </citation>
    <scope>NUCLEOTIDE SEQUENCE [LARGE SCALE GENOMIC DNA]</scope>
    <source>
        <strain evidence="3 4">F601</strain>
    </source>
</reference>
<organism evidence="3 4">
    <name type="scientific">Streptomyces tsukubensis</name>
    <dbReference type="NCBI Taxonomy" id="83656"/>
    <lineage>
        <taxon>Bacteria</taxon>
        <taxon>Bacillati</taxon>
        <taxon>Actinomycetota</taxon>
        <taxon>Actinomycetes</taxon>
        <taxon>Kitasatosporales</taxon>
        <taxon>Streptomycetaceae</taxon>
        <taxon>Streptomyces</taxon>
    </lineage>
</organism>
<dbReference type="EMBL" id="MVFC01000011">
    <property type="protein sequence ID" value="OON78760.1"/>
    <property type="molecule type" value="Genomic_DNA"/>
</dbReference>